<evidence type="ECO:0000313" key="2">
    <source>
        <dbReference type="EMBL" id="PZP41900.1"/>
    </source>
</evidence>
<dbReference type="InterPro" id="IPR032710">
    <property type="entry name" value="NTF2-like_dom_sf"/>
</dbReference>
<evidence type="ECO:0000313" key="3">
    <source>
        <dbReference type="Proteomes" id="UP000249645"/>
    </source>
</evidence>
<dbReference type="InterPro" id="IPR046860">
    <property type="entry name" value="SnoaL_5"/>
</dbReference>
<dbReference type="Pfam" id="PF20409">
    <property type="entry name" value="SnoaL_5"/>
    <property type="match status" value="1"/>
</dbReference>
<accession>A0A2W5EKY3</accession>
<gene>
    <name evidence="2" type="ORF">DI598_17665</name>
</gene>
<comment type="caution">
    <text evidence="2">The sequence shown here is derived from an EMBL/GenBank/DDBJ whole genome shotgun (WGS) entry which is preliminary data.</text>
</comment>
<dbReference type="Gene3D" id="3.10.450.50">
    <property type="match status" value="1"/>
</dbReference>
<proteinExistence type="predicted"/>
<dbReference type="EMBL" id="QFOI01000477">
    <property type="protein sequence ID" value="PZP41900.1"/>
    <property type="molecule type" value="Genomic_DNA"/>
</dbReference>
<dbReference type="SUPFAM" id="SSF54427">
    <property type="entry name" value="NTF2-like"/>
    <property type="match status" value="1"/>
</dbReference>
<dbReference type="AlphaFoldDB" id="A0A2W5EKY3"/>
<feature type="domain" description="SnoaL-like" evidence="1">
    <location>
        <begin position="1"/>
        <end position="118"/>
    </location>
</feature>
<reference evidence="2 3" key="1">
    <citation type="submission" date="2017-11" db="EMBL/GenBank/DDBJ databases">
        <title>Infants hospitalized years apart are colonized by the same room-sourced microbial strains.</title>
        <authorList>
            <person name="Brooks B."/>
            <person name="Olm M.R."/>
            <person name="Firek B.A."/>
            <person name="Baker R."/>
            <person name="Thomas B.C."/>
            <person name="Morowitz M.J."/>
            <person name="Banfield J.F."/>
        </authorList>
    </citation>
    <scope>NUCLEOTIDE SEQUENCE [LARGE SCALE GENOMIC DNA]</scope>
    <source>
        <strain evidence="2">S2_009_000_R2_76</strain>
    </source>
</reference>
<organism evidence="2 3">
    <name type="scientific">Pseudopedobacter saltans</name>
    <dbReference type="NCBI Taxonomy" id="151895"/>
    <lineage>
        <taxon>Bacteria</taxon>
        <taxon>Pseudomonadati</taxon>
        <taxon>Bacteroidota</taxon>
        <taxon>Sphingobacteriia</taxon>
        <taxon>Sphingobacteriales</taxon>
        <taxon>Sphingobacteriaceae</taxon>
        <taxon>Pseudopedobacter</taxon>
    </lineage>
</organism>
<protein>
    <recommendedName>
        <fullName evidence="1">SnoaL-like domain-containing protein</fullName>
    </recommendedName>
</protein>
<name>A0A2W5EKY3_9SPHI</name>
<dbReference type="Proteomes" id="UP000249645">
    <property type="component" value="Unassembled WGS sequence"/>
</dbReference>
<evidence type="ECO:0000259" key="1">
    <source>
        <dbReference type="Pfam" id="PF20409"/>
    </source>
</evidence>
<sequence length="118" mass="12742">MTTQEIATALVSLLRAGSFEEAQKTFLAEDAVSIEPNASFFPEKTEGLANILQKGANFRASIEKVNGLEISDPLVAGNSIALTFTLDADFIGNGRVVFTEICVFSVVDGKIAKEVYFY</sequence>